<evidence type="ECO:0000256" key="1">
    <source>
        <dbReference type="SAM" id="MobiDB-lite"/>
    </source>
</evidence>
<reference evidence="2 3" key="1">
    <citation type="submission" date="2024-09" db="EMBL/GenBank/DDBJ databases">
        <title>The Natural Products Discovery Center: Release of the First 8490 Sequenced Strains for Exploring Actinobacteria Biosynthetic Diversity.</title>
        <authorList>
            <person name="Kalkreuter E."/>
            <person name="Kautsar S.A."/>
            <person name="Yang D."/>
            <person name="Bader C.D."/>
            <person name="Teijaro C.N."/>
            <person name="Fluegel L."/>
            <person name="Davis C.M."/>
            <person name="Simpson J.R."/>
            <person name="Lauterbach L."/>
            <person name="Steele A.D."/>
            <person name="Gui C."/>
            <person name="Meng S."/>
            <person name="Li G."/>
            <person name="Viehrig K."/>
            <person name="Ye F."/>
            <person name="Su P."/>
            <person name="Kiefer A.F."/>
            <person name="Nichols A."/>
            <person name="Cepeda A.J."/>
            <person name="Yan W."/>
            <person name="Fan B."/>
            <person name="Jiang Y."/>
            <person name="Adhikari A."/>
            <person name="Zheng C.-J."/>
            <person name="Schuster L."/>
            <person name="Cowan T.M."/>
            <person name="Smanski M.J."/>
            <person name="Chevrette M.G."/>
            <person name="De Carvalho L.P.S."/>
            <person name="Shen B."/>
        </authorList>
    </citation>
    <scope>NUCLEOTIDE SEQUENCE [LARGE SCALE GENOMIC DNA]</scope>
    <source>
        <strain evidence="2 3">NPDC060353</strain>
    </source>
</reference>
<feature type="compositionally biased region" description="Acidic residues" evidence="1">
    <location>
        <begin position="206"/>
        <end position="236"/>
    </location>
</feature>
<feature type="region of interest" description="Disordered" evidence="1">
    <location>
        <begin position="206"/>
        <end position="250"/>
    </location>
</feature>
<protein>
    <recommendedName>
        <fullName evidence="4">XPB/Ssl2-like helicase family protein</fullName>
    </recommendedName>
</protein>
<evidence type="ECO:0000313" key="3">
    <source>
        <dbReference type="Proteomes" id="UP001598673"/>
    </source>
</evidence>
<organism evidence="2 3">
    <name type="scientific">Prauserella salsuginis</name>
    <dbReference type="NCBI Taxonomy" id="387889"/>
    <lineage>
        <taxon>Bacteria</taxon>
        <taxon>Bacillati</taxon>
        <taxon>Actinomycetota</taxon>
        <taxon>Actinomycetes</taxon>
        <taxon>Pseudonocardiales</taxon>
        <taxon>Pseudonocardiaceae</taxon>
        <taxon>Prauserella</taxon>
        <taxon>Prauserella salsuginis group</taxon>
    </lineage>
</organism>
<sequence>MNSDDVPLPVVELASYIEDYLADEPEFEVDPDVATTALQLLADECGVRDLGELRDGDMTRLLLQVYPAARPDDDPNDVVNAVDLMLDFAFDTERIDEDRHGELLGELDDAETALFGTLDRPRLAENEQDLKTLYNLPDRLGPVRLPAEDELAEQARRSPLLTRARALAEAVIDSQDLATAADAAEVSETDLPTVAELASHVGFVEFDDAEDSDAEDSGAEDSGAEDDEAGDADEVVPSEGPAFDEWPGGDDDEVLTVWGHALNTLLAWSLPADADRAGDETLDFTGTSAWFVPLLLTWRVGLPVGAISDMMADIATDDLPADEAGAAWRAWSAQHGDPAEVLLGRLADLGAVELDDSHEAAASVGTVARLTPLAAASLRGELVESGVDMPLLPAPEDMAATDLIDVLAHGLDGEIQAEAPVWFAAHTPLGGARALLAVAADGDAPRRADAITLVREHAGAEAEAAWQEVEDVPTLRLHARLETAALRGEDSDLGDAELAWLAVDAIAGKLGRHESDVVTAVIEHIIPAGATGPVDTMWRVDHPDTVTVLTAVGEHHSDKAVAKAARKALHKAADRAGT</sequence>
<evidence type="ECO:0008006" key="4">
    <source>
        <dbReference type="Google" id="ProtNLM"/>
    </source>
</evidence>
<accession>A0ABW6G1R6</accession>
<proteinExistence type="predicted"/>
<dbReference type="Proteomes" id="UP001598673">
    <property type="component" value="Unassembled WGS sequence"/>
</dbReference>
<name>A0ABW6G1R6_9PSEU</name>
<dbReference type="EMBL" id="JBHXCV010000003">
    <property type="protein sequence ID" value="MFD6793136.1"/>
    <property type="molecule type" value="Genomic_DNA"/>
</dbReference>
<keyword evidence="3" id="KW-1185">Reference proteome</keyword>
<evidence type="ECO:0000313" key="2">
    <source>
        <dbReference type="EMBL" id="MFD6793136.1"/>
    </source>
</evidence>
<comment type="caution">
    <text evidence="2">The sequence shown here is derived from an EMBL/GenBank/DDBJ whole genome shotgun (WGS) entry which is preliminary data.</text>
</comment>
<gene>
    <name evidence="2" type="ORF">ACFWGY_07345</name>
</gene>
<dbReference type="RefSeq" id="WP_258937810.1">
    <property type="nucleotide sequence ID" value="NZ_JANBBF010000012.1"/>
</dbReference>